<name>A0A2N9JCL3_9ACTN</name>
<reference evidence="2 3" key="1">
    <citation type="submission" date="2018-02" db="EMBL/GenBank/DDBJ databases">
        <authorList>
            <person name="Cohen D.B."/>
            <person name="Kent A.D."/>
        </authorList>
    </citation>
    <scope>NUCLEOTIDE SEQUENCE [LARGE SCALE GENOMIC DNA]</scope>
    <source>
        <strain evidence="2">1</strain>
    </source>
</reference>
<organism evidence="2 3">
    <name type="scientific">Micropruina glycogenica</name>
    <dbReference type="NCBI Taxonomy" id="75385"/>
    <lineage>
        <taxon>Bacteria</taxon>
        <taxon>Bacillati</taxon>
        <taxon>Actinomycetota</taxon>
        <taxon>Actinomycetes</taxon>
        <taxon>Propionibacteriales</taxon>
        <taxon>Nocardioidaceae</taxon>
        <taxon>Micropruina</taxon>
    </lineage>
</organism>
<evidence type="ECO:0000256" key="1">
    <source>
        <dbReference type="SAM" id="MobiDB-lite"/>
    </source>
</evidence>
<gene>
    <name evidence="2" type="ORF">MPLG2_0244</name>
</gene>
<proteinExistence type="predicted"/>
<evidence type="ECO:0000313" key="2">
    <source>
        <dbReference type="EMBL" id="SPD85280.1"/>
    </source>
</evidence>
<dbReference type="KEGG" id="mgg:MPLG2_0244"/>
<feature type="compositionally biased region" description="Basic residues" evidence="1">
    <location>
        <begin position="150"/>
        <end position="163"/>
    </location>
</feature>
<keyword evidence="3" id="KW-1185">Reference proteome</keyword>
<dbReference type="InterPro" id="IPR012441">
    <property type="entry name" value="DUF1643"/>
</dbReference>
<sequence length="199" mass="21228">MVACASLTAVTLPEAASSRAPSGEGPWRPTTLLFVGLNPPLTSGARTRARVELARGLLGFESVQVANLFALPTRDLAGIVTAGDTEHGWSAARTTLAHRLPAVDGVLLGYGVQAPSGPARQRFRDQVAWLEALLTDVGLPVWQVGGQPRHPSRWQRHTHRTRPGKPFPAALAAELRRRDDSHDENADAVFRAPSAGVTG</sequence>
<dbReference type="Pfam" id="PF07799">
    <property type="entry name" value="DUF1643"/>
    <property type="match status" value="1"/>
</dbReference>
<dbReference type="EMBL" id="LT985188">
    <property type="protein sequence ID" value="SPD85280.1"/>
    <property type="molecule type" value="Genomic_DNA"/>
</dbReference>
<feature type="region of interest" description="Disordered" evidence="1">
    <location>
        <begin position="146"/>
        <end position="167"/>
    </location>
</feature>
<evidence type="ECO:0000313" key="3">
    <source>
        <dbReference type="Proteomes" id="UP000238164"/>
    </source>
</evidence>
<dbReference type="Proteomes" id="UP000238164">
    <property type="component" value="Chromosome 1"/>
</dbReference>
<accession>A0A2N9JCL3</accession>
<evidence type="ECO:0008006" key="4">
    <source>
        <dbReference type="Google" id="ProtNLM"/>
    </source>
</evidence>
<dbReference type="AlphaFoldDB" id="A0A2N9JCL3"/>
<protein>
    <recommendedName>
        <fullName evidence="4">DUF1643 domain-containing protein</fullName>
    </recommendedName>
</protein>